<feature type="domain" description="ABC-2 type transporter transmembrane" evidence="7">
    <location>
        <begin position="11"/>
        <end position="93"/>
    </location>
</feature>
<reference evidence="8 9" key="1">
    <citation type="journal article" date="2009" name="Nat. Genet.">
        <title>The genome of the cucumber, Cucumis sativus L.</title>
        <authorList>
            <person name="Huang S."/>
            <person name="Li R."/>
            <person name="Zhang Z."/>
            <person name="Li L."/>
            <person name="Gu X."/>
            <person name="Fan W."/>
            <person name="Lucas W.J."/>
            <person name="Wang X."/>
            <person name="Xie B."/>
            <person name="Ni P."/>
            <person name="Ren Y."/>
            <person name="Zhu H."/>
            <person name="Li J."/>
            <person name="Lin K."/>
            <person name="Jin W."/>
            <person name="Fei Z."/>
            <person name="Li G."/>
            <person name="Staub J."/>
            <person name="Kilian A."/>
            <person name="van der Vossen E.A."/>
            <person name="Wu Y."/>
            <person name="Guo J."/>
            <person name="He J."/>
            <person name="Jia Z."/>
            <person name="Ren Y."/>
            <person name="Tian G."/>
            <person name="Lu Y."/>
            <person name="Ruan J."/>
            <person name="Qian W."/>
            <person name="Wang M."/>
            <person name="Huang Q."/>
            <person name="Li B."/>
            <person name="Xuan Z."/>
            <person name="Cao J."/>
            <person name="Asan"/>
            <person name="Wu Z."/>
            <person name="Zhang J."/>
            <person name="Cai Q."/>
            <person name="Bai Y."/>
            <person name="Zhao B."/>
            <person name="Han Y."/>
            <person name="Li Y."/>
            <person name="Li X."/>
            <person name="Wang S."/>
            <person name="Shi Q."/>
            <person name="Liu S."/>
            <person name="Cho W.K."/>
            <person name="Kim J.Y."/>
            <person name="Xu Y."/>
            <person name="Heller-Uszynska K."/>
            <person name="Miao H."/>
            <person name="Cheng Z."/>
            <person name="Zhang S."/>
            <person name="Wu J."/>
            <person name="Yang Y."/>
            <person name="Kang H."/>
            <person name="Li M."/>
            <person name="Liang H."/>
            <person name="Ren X."/>
            <person name="Shi Z."/>
            <person name="Wen M."/>
            <person name="Jian M."/>
            <person name="Yang H."/>
            <person name="Zhang G."/>
            <person name="Yang Z."/>
            <person name="Chen R."/>
            <person name="Liu S."/>
            <person name="Li J."/>
            <person name="Ma L."/>
            <person name="Liu H."/>
            <person name="Zhou Y."/>
            <person name="Zhao J."/>
            <person name="Fang X."/>
            <person name="Li G."/>
            <person name="Fang L."/>
            <person name="Li Y."/>
            <person name="Liu D."/>
            <person name="Zheng H."/>
            <person name="Zhang Y."/>
            <person name="Qin N."/>
            <person name="Li Z."/>
            <person name="Yang G."/>
            <person name="Yang S."/>
            <person name="Bolund L."/>
            <person name="Kristiansen K."/>
            <person name="Zheng H."/>
            <person name="Li S."/>
            <person name="Zhang X."/>
            <person name="Yang H."/>
            <person name="Wang J."/>
            <person name="Sun R."/>
            <person name="Zhang B."/>
            <person name="Jiang S."/>
            <person name="Wang J."/>
            <person name="Du Y."/>
            <person name="Li S."/>
        </authorList>
    </citation>
    <scope>NUCLEOTIDE SEQUENCE [LARGE SCALE GENOMIC DNA]</scope>
    <source>
        <strain evidence="9">cv. 9930</strain>
    </source>
</reference>
<reference evidence="8 9" key="4">
    <citation type="journal article" date="2011" name="BMC Genomics">
        <title>RNA-Seq improves annotation of protein-coding genes in the cucumber genome.</title>
        <authorList>
            <person name="Li Z."/>
            <person name="Zhang Z."/>
            <person name="Yan P."/>
            <person name="Huang S."/>
            <person name="Fei Z."/>
            <person name="Lin K."/>
        </authorList>
    </citation>
    <scope>NUCLEOTIDE SEQUENCE [LARGE SCALE GENOMIC DNA]</scope>
    <source>
        <strain evidence="9">cv. 9930</strain>
    </source>
</reference>
<dbReference type="Gramene" id="KGN65068">
    <property type="protein sequence ID" value="KGN65068"/>
    <property type="gene ID" value="Csa_1G190180"/>
</dbReference>
<evidence type="ECO:0000256" key="3">
    <source>
        <dbReference type="ARBA" id="ARBA00022692"/>
    </source>
</evidence>
<evidence type="ECO:0000256" key="4">
    <source>
        <dbReference type="ARBA" id="ARBA00022989"/>
    </source>
</evidence>
<dbReference type="STRING" id="3659.A0A0A0LTH3"/>
<feature type="transmembrane region" description="Helical" evidence="6">
    <location>
        <begin position="12"/>
        <end position="34"/>
    </location>
</feature>
<evidence type="ECO:0000313" key="8">
    <source>
        <dbReference type="EMBL" id="KGN65068.1"/>
    </source>
</evidence>
<accession>A0A0A0LTH3</accession>
<keyword evidence="3 6" id="KW-0812">Transmembrane</keyword>
<dbReference type="GO" id="GO:0140359">
    <property type="term" value="F:ABC-type transporter activity"/>
    <property type="evidence" value="ECO:0007669"/>
    <property type="project" value="InterPro"/>
</dbReference>
<evidence type="ECO:0000256" key="5">
    <source>
        <dbReference type="ARBA" id="ARBA00023136"/>
    </source>
</evidence>
<reference evidence="8 9" key="2">
    <citation type="journal article" date="2009" name="PLoS ONE">
        <title>An integrated genetic and cytogenetic map of the cucumber genome.</title>
        <authorList>
            <person name="Ren Y."/>
            <person name="Zhang Z."/>
            <person name="Liu J."/>
            <person name="Staub J.E."/>
            <person name="Han Y."/>
            <person name="Cheng Z."/>
            <person name="Li X."/>
            <person name="Lu J."/>
            <person name="Miao H."/>
            <person name="Kang H."/>
            <person name="Xie B."/>
            <person name="Gu X."/>
            <person name="Wang X."/>
            <person name="Du Y."/>
            <person name="Jin W."/>
            <person name="Huang S."/>
        </authorList>
    </citation>
    <scope>NUCLEOTIDE SEQUENCE [LARGE SCALE GENOMIC DNA]</scope>
    <source>
        <strain evidence="9">cv. 9930</strain>
    </source>
</reference>
<proteinExistence type="predicted"/>
<name>A0A0A0LTH3_CUCSA</name>
<gene>
    <name evidence="8" type="ORF">Csa_1G190180</name>
</gene>
<organism evidence="8 9">
    <name type="scientific">Cucumis sativus</name>
    <name type="common">Cucumber</name>
    <dbReference type="NCBI Taxonomy" id="3659"/>
    <lineage>
        <taxon>Eukaryota</taxon>
        <taxon>Viridiplantae</taxon>
        <taxon>Streptophyta</taxon>
        <taxon>Embryophyta</taxon>
        <taxon>Tracheophyta</taxon>
        <taxon>Spermatophyta</taxon>
        <taxon>Magnoliopsida</taxon>
        <taxon>eudicotyledons</taxon>
        <taxon>Gunneridae</taxon>
        <taxon>Pentapetalae</taxon>
        <taxon>rosids</taxon>
        <taxon>fabids</taxon>
        <taxon>Cucurbitales</taxon>
        <taxon>Cucurbitaceae</taxon>
        <taxon>Benincaseae</taxon>
        <taxon>Cucumis</taxon>
    </lineage>
</organism>
<dbReference type="PANTHER" id="PTHR19241">
    <property type="entry name" value="ATP-BINDING CASSETTE TRANSPORTER"/>
    <property type="match status" value="1"/>
</dbReference>
<dbReference type="EMBL" id="CM002922">
    <property type="protein sequence ID" value="KGN65068.1"/>
    <property type="molecule type" value="Genomic_DNA"/>
</dbReference>
<keyword evidence="9" id="KW-1185">Reference proteome</keyword>
<evidence type="ECO:0000256" key="1">
    <source>
        <dbReference type="ARBA" id="ARBA00004141"/>
    </source>
</evidence>
<evidence type="ECO:0000256" key="6">
    <source>
        <dbReference type="SAM" id="Phobius"/>
    </source>
</evidence>
<dbReference type="Pfam" id="PF01061">
    <property type="entry name" value="ABC2_membrane"/>
    <property type="match status" value="1"/>
</dbReference>
<keyword evidence="5 6" id="KW-0472">Membrane</keyword>
<feature type="transmembrane region" description="Helical" evidence="6">
    <location>
        <begin position="71"/>
        <end position="93"/>
    </location>
</feature>
<comment type="subcellular location">
    <subcellularLocation>
        <location evidence="1">Membrane</location>
        <topology evidence="1">Multi-pass membrane protein</topology>
    </subcellularLocation>
</comment>
<keyword evidence="2" id="KW-0813">Transport</keyword>
<evidence type="ECO:0000259" key="7">
    <source>
        <dbReference type="Pfam" id="PF01061"/>
    </source>
</evidence>
<feature type="transmembrane region" description="Helical" evidence="6">
    <location>
        <begin position="46"/>
        <end position="65"/>
    </location>
</feature>
<dbReference type="GO" id="GO:0005886">
    <property type="term" value="C:plasma membrane"/>
    <property type="evidence" value="ECO:0007669"/>
    <property type="project" value="UniProtKB-ARBA"/>
</dbReference>
<evidence type="ECO:0000313" key="9">
    <source>
        <dbReference type="Proteomes" id="UP000029981"/>
    </source>
</evidence>
<dbReference type="AlphaFoldDB" id="A0A0A0LTH3"/>
<reference evidence="8 9" key="3">
    <citation type="journal article" date="2010" name="BMC Genomics">
        <title>Transcriptome sequencing and comparative analysis of cucumber flowers with different sex types.</title>
        <authorList>
            <person name="Guo S."/>
            <person name="Zheng Y."/>
            <person name="Joung J.G."/>
            <person name="Liu S."/>
            <person name="Zhang Z."/>
            <person name="Crasta O.R."/>
            <person name="Sobral B.W."/>
            <person name="Xu Y."/>
            <person name="Huang S."/>
            <person name="Fei Z."/>
        </authorList>
    </citation>
    <scope>NUCLEOTIDE SEQUENCE [LARGE SCALE GENOMIC DNA]</scope>
    <source>
        <strain evidence="9">cv. 9930</strain>
    </source>
</reference>
<protein>
    <recommendedName>
        <fullName evidence="7">ABC-2 type transporter transmembrane domain-containing protein</fullName>
    </recommendedName>
</protein>
<sequence length="108" mass="12584">MDIDVEDDNYFMVALFFALILLLVDGFPELVMAIQRVEVFYKQKQFYFYPAWAYLCYSSLIKIPLSLGESLVWTSLTHYVIGFTPQPISLLLTPLANRRWMGKNSFLS</sequence>
<evidence type="ECO:0000256" key="2">
    <source>
        <dbReference type="ARBA" id="ARBA00022448"/>
    </source>
</evidence>
<keyword evidence="4 6" id="KW-1133">Transmembrane helix</keyword>
<dbReference type="InterPro" id="IPR013525">
    <property type="entry name" value="ABC2_TM"/>
</dbReference>
<dbReference type="Proteomes" id="UP000029981">
    <property type="component" value="Chromosome 1"/>
</dbReference>